<dbReference type="GO" id="GO:0034257">
    <property type="term" value="F:nicotinamide riboside transmembrane transporter activity"/>
    <property type="evidence" value="ECO:0007669"/>
    <property type="project" value="InterPro"/>
</dbReference>
<evidence type="ECO:0000256" key="2">
    <source>
        <dbReference type="ARBA" id="ARBA00022692"/>
    </source>
</evidence>
<keyword evidence="3 5" id="KW-1133">Transmembrane helix</keyword>
<protein>
    <recommendedName>
        <fullName evidence="8">PnuC protein</fullName>
    </recommendedName>
</protein>
<gene>
    <name evidence="6" type="ORF">LPBF_12515</name>
</gene>
<evidence type="ECO:0008006" key="8">
    <source>
        <dbReference type="Google" id="ProtNLM"/>
    </source>
</evidence>
<dbReference type="InterPro" id="IPR006419">
    <property type="entry name" value="NMN_transpt_PnuC"/>
</dbReference>
<keyword evidence="2 5" id="KW-0812">Transmembrane</keyword>
<comment type="caution">
    <text evidence="6">The sequence shown here is derived from an EMBL/GenBank/DDBJ whole genome shotgun (WGS) entry which is preliminary data.</text>
</comment>
<dbReference type="Proteomes" id="UP000093510">
    <property type="component" value="Unassembled WGS sequence"/>
</dbReference>
<sequence>MANIFEYYLVDWLGISLSLLSVYLLGNKNKWGFIIFAISNVVWIFLGFVLMNSLGTAIGNAVFLVINIRGYINWKNLPEEKSC</sequence>
<dbReference type="OrthoDB" id="7619970at2"/>
<dbReference type="Pfam" id="PF04973">
    <property type="entry name" value="NMN_transporter"/>
    <property type="match status" value="1"/>
</dbReference>
<dbReference type="EMBL" id="LVEP01000067">
    <property type="protein sequence ID" value="OCB69766.1"/>
    <property type="molecule type" value="Genomic_DNA"/>
</dbReference>
<evidence type="ECO:0000313" key="6">
    <source>
        <dbReference type="EMBL" id="OCB69766.1"/>
    </source>
</evidence>
<organism evidence="6 7">
    <name type="scientific">Flavobacterium crassostreae</name>
    <dbReference type="NCBI Taxonomy" id="1763534"/>
    <lineage>
        <taxon>Bacteria</taxon>
        <taxon>Pseudomonadati</taxon>
        <taxon>Bacteroidota</taxon>
        <taxon>Flavobacteriia</taxon>
        <taxon>Flavobacteriales</taxon>
        <taxon>Flavobacteriaceae</taxon>
        <taxon>Flavobacterium</taxon>
    </lineage>
</organism>
<keyword evidence="7" id="KW-1185">Reference proteome</keyword>
<dbReference type="AlphaFoldDB" id="A0A1B9DJ76"/>
<dbReference type="RefSeq" id="WP_066337153.1">
    <property type="nucleotide sequence ID" value="NZ_CP017688.1"/>
</dbReference>
<reference evidence="6 7" key="1">
    <citation type="submission" date="2016-03" db="EMBL/GenBank/DDBJ databases">
        <authorList>
            <person name="Ploux O."/>
        </authorList>
    </citation>
    <scope>NUCLEOTIDE SEQUENCE [LARGE SCALE GENOMIC DNA]</scope>
    <source>
        <strain evidence="6 7">LPB0076</strain>
    </source>
</reference>
<keyword evidence="4 5" id="KW-0472">Membrane</keyword>
<evidence type="ECO:0000256" key="1">
    <source>
        <dbReference type="ARBA" id="ARBA00004141"/>
    </source>
</evidence>
<name>A0A1B9DJ76_9FLAO</name>
<evidence type="ECO:0000313" key="7">
    <source>
        <dbReference type="Proteomes" id="UP000093510"/>
    </source>
</evidence>
<evidence type="ECO:0000256" key="3">
    <source>
        <dbReference type="ARBA" id="ARBA00022989"/>
    </source>
</evidence>
<proteinExistence type="predicted"/>
<comment type="subcellular location">
    <subcellularLocation>
        <location evidence="1">Membrane</location>
        <topology evidence="1">Multi-pass membrane protein</topology>
    </subcellularLocation>
</comment>
<feature type="transmembrane region" description="Helical" evidence="5">
    <location>
        <begin position="7"/>
        <end position="25"/>
    </location>
</feature>
<evidence type="ECO:0000256" key="5">
    <source>
        <dbReference type="SAM" id="Phobius"/>
    </source>
</evidence>
<evidence type="ECO:0000256" key="4">
    <source>
        <dbReference type="ARBA" id="ARBA00023136"/>
    </source>
</evidence>
<dbReference type="GO" id="GO:0016020">
    <property type="term" value="C:membrane"/>
    <property type="evidence" value="ECO:0007669"/>
    <property type="project" value="UniProtKB-SubCell"/>
</dbReference>
<accession>A0A1B9DJ76</accession>